<name>A0A1B2ID86_9CAUD</name>
<proteinExistence type="predicted"/>
<dbReference type="GeneID" id="29069259"/>
<gene>
    <name evidence="1" type="ORF">HUXLEY_137</name>
</gene>
<evidence type="ECO:0000313" key="1">
    <source>
        <dbReference type="EMBL" id="ANZ49219.1"/>
    </source>
</evidence>
<protein>
    <submittedName>
        <fullName evidence="1">Uncharacterized protein</fullName>
    </submittedName>
</protein>
<dbReference type="KEGG" id="vg:29069259"/>
<dbReference type="Proteomes" id="UP000203302">
    <property type="component" value="Segment"/>
</dbReference>
<dbReference type="EMBL" id="KX397368">
    <property type="protein sequence ID" value="ANZ49219.1"/>
    <property type="molecule type" value="Genomic_DNA"/>
</dbReference>
<evidence type="ECO:0000313" key="2">
    <source>
        <dbReference type="Proteomes" id="UP000203302"/>
    </source>
</evidence>
<accession>A0A1B2ID86</accession>
<reference evidence="2" key="1">
    <citation type="submission" date="2016-06" db="EMBL/GenBank/DDBJ databases">
        <authorList>
            <person name="Berg J.A."/>
            <person name="Grossarth S.E."/>
            <person name="Jarvis T.M."/>
            <person name="Merrill B.D."/>
            <person name="Breakwell D.P."/>
            <person name="Hope S."/>
            <person name="Grose J.H."/>
        </authorList>
    </citation>
    <scope>NUCLEOTIDE SEQUENCE [LARGE SCALE GENOMIC DNA]</scope>
</reference>
<organism evidence="1 2">
    <name type="scientific">Erwinia phage vB_EamM_Huxley</name>
    <dbReference type="NCBI Taxonomy" id="1883373"/>
    <lineage>
        <taxon>Viruses</taxon>
        <taxon>Duplodnaviria</taxon>
        <taxon>Heunggongvirae</taxon>
        <taxon>Uroviricota</taxon>
        <taxon>Caudoviricetes</taxon>
        <taxon>Chimalliviridae</taxon>
        <taxon>Machinavirus</taxon>
        <taxon>Machinavirus machina</taxon>
    </lineage>
</organism>
<dbReference type="RefSeq" id="YP_009293105.1">
    <property type="nucleotide sequence ID" value="NC_031127.1"/>
</dbReference>
<sequence>MQAQFIRVPLFSKNTISDNIVLQNLIDTTHKLYTLAKDKFPHIEGYSVPEETRTYVLMEKYARPAYRALSTLAPDSEEAAKIIALLHEVYCGIAADDCVNVEPTPAMLLAINNQHLQSDMYMRAVLESKPGFMRRSIANNGPRVKNPINKDITLIGVADMPADMQKAILETMARFNAGRNTLLTGRDRNIITGPVSFNLNYLGDGKWEADIHIVAQSVSGQIWQFIIERLKADTDSTEDKYIINGDKMVIEMAQMLPERQMSDVVIKLVTNGLKNTIIHALLDISKNRYQNEIILRSLKK</sequence>